<dbReference type="InterPro" id="IPR048618">
    <property type="entry name" value="MDHAR3-like_C"/>
</dbReference>
<dbReference type="InterPro" id="IPR016156">
    <property type="entry name" value="FAD/NAD-linked_Rdtase_dimer_sf"/>
</dbReference>
<dbReference type="GO" id="GO:0016656">
    <property type="term" value="F:monodehydroascorbate reductase (NADH) activity"/>
    <property type="evidence" value="ECO:0007669"/>
    <property type="project" value="UniProtKB-EC"/>
</dbReference>
<comment type="cofactor">
    <cofactor evidence="1">
        <name>FAD</name>
        <dbReference type="ChEBI" id="CHEBI:57692"/>
    </cofactor>
</comment>
<dbReference type="Pfam" id="PF21791">
    <property type="entry name" value="MDHAR3-like_C"/>
    <property type="match status" value="1"/>
</dbReference>
<evidence type="ECO:0000256" key="8">
    <source>
        <dbReference type="ARBA" id="ARBA00038920"/>
    </source>
</evidence>
<dbReference type="AlphaFoldDB" id="A0A9W3BRT4"/>
<protein>
    <recommendedName>
        <fullName evidence="8">monodehydroascorbate reductase (NADH)</fullName>
        <ecNumber evidence="8">1.6.5.4</ecNumber>
    </recommendedName>
</protein>
<comment type="similarity">
    <text evidence="2">Belongs to the FAD-dependent oxidoreductase family.</text>
</comment>
<organism evidence="11 12">
    <name type="scientific">Raphanus sativus</name>
    <name type="common">Radish</name>
    <name type="synonym">Raphanus raphanistrum var. sativus</name>
    <dbReference type="NCBI Taxonomy" id="3726"/>
    <lineage>
        <taxon>Eukaryota</taxon>
        <taxon>Viridiplantae</taxon>
        <taxon>Streptophyta</taxon>
        <taxon>Embryophyta</taxon>
        <taxon>Tracheophyta</taxon>
        <taxon>Spermatophyta</taxon>
        <taxon>Magnoliopsida</taxon>
        <taxon>eudicotyledons</taxon>
        <taxon>Gunneridae</taxon>
        <taxon>Pentapetalae</taxon>
        <taxon>rosids</taxon>
        <taxon>malvids</taxon>
        <taxon>Brassicales</taxon>
        <taxon>Brassicaceae</taxon>
        <taxon>Brassiceae</taxon>
        <taxon>Raphanus</taxon>
    </lineage>
</organism>
<evidence type="ECO:0000259" key="10">
    <source>
        <dbReference type="Pfam" id="PF21791"/>
    </source>
</evidence>
<dbReference type="EC" id="1.6.5.4" evidence="8"/>
<evidence type="ECO:0000256" key="6">
    <source>
        <dbReference type="ARBA" id="ARBA00023027"/>
    </source>
</evidence>
<evidence type="ECO:0000256" key="4">
    <source>
        <dbReference type="ARBA" id="ARBA00022827"/>
    </source>
</evidence>
<feature type="domain" description="FAD/NAD(P)-binding" evidence="9">
    <location>
        <begin position="30"/>
        <end position="147"/>
    </location>
</feature>
<evidence type="ECO:0000256" key="1">
    <source>
        <dbReference type="ARBA" id="ARBA00001974"/>
    </source>
</evidence>
<dbReference type="PANTHER" id="PTHR43557:SF15">
    <property type="entry name" value="FAD_NAD(P)-BINDING DOMAIN-CONTAINING PROTEIN"/>
    <property type="match status" value="1"/>
</dbReference>
<evidence type="ECO:0000256" key="3">
    <source>
        <dbReference type="ARBA" id="ARBA00022630"/>
    </source>
</evidence>
<evidence type="ECO:0000256" key="5">
    <source>
        <dbReference type="ARBA" id="ARBA00023002"/>
    </source>
</evidence>
<reference evidence="11" key="1">
    <citation type="journal article" date="2019" name="Database">
        <title>The radish genome database (RadishGD): an integrated information resource for radish genomics.</title>
        <authorList>
            <person name="Yu H.J."/>
            <person name="Baek S."/>
            <person name="Lee Y.J."/>
            <person name="Cho A."/>
            <person name="Mun J.H."/>
        </authorList>
    </citation>
    <scope>NUCLEOTIDE SEQUENCE [LARGE SCALE GENOMIC DNA]</scope>
    <source>
        <strain evidence="11">cv. WK10039</strain>
    </source>
</reference>
<dbReference type="PANTHER" id="PTHR43557">
    <property type="entry name" value="APOPTOSIS-INDUCING FACTOR 1"/>
    <property type="match status" value="1"/>
</dbReference>
<dbReference type="Gene3D" id="3.50.50.60">
    <property type="entry name" value="FAD/NAD(P)-binding domain"/>
    <property type="match status" value="1"/>
</dbReference>
<keyword evidence="11" id="KW-1185">Reference proteome</keyword>
<accession>A0A9W3BRT4</accession>
<name>A0A9W3BRT4_RAPSA</name>
<keyword evidence="4" id="KW-0274">FAD</keyword>
<evidence type="ECO:0000256" key="2">
    <source>
        <dbReference type="ARBA" id="ARBA00006442"/>
    </source>
</evidence>
<feature type="domain" description="Monodehydroascorbate reductase 3-like C-terminal" evidence="10">
    <location>
        <begin position="171"/>
        <end position="254"/>
    </location>
</feature>
<keyword evidence="6" id="KW-0520">NAD</keyword>
<proteinExistence type="inferred from homology"/>
<keyword evidence="5" id="KW-0560">Oxidoreductase</keyword>
<evidence type="ECO:0000259" key="9">
    <source>
        <dbReference type="Pfam" id="PF07992"/>
    </source>
</evidence>
<reference evidence="12" key="2">
    <citation type="submission" date="2025-08" db="UniProtKB">
        <authorList>
            <consortium name="RefSeq"/>
        </authorList>
    </citation>
    <scope>IDENTIFICATION</scope>
    <source>
        <tissue evidence="12">Leaf</tissue>
    </source>
</reference>
<gene>
    <name evidence="12" type="primary">LOC130495016</name>
</gene>
<dbReference type="Gene3D" id="3.30.390.30">
    <property type="match status" value="1"/>
</dbReference>
<dbReference type="GeneID" id="130495016"/>
<dbReference type="GO" id="GO:0005737">
    <property type="term" value="C:cytoplasm"/>
    <property type="evidence" value="ECO:0007669"/>
    <property type="project" value="TreeGrafter"/>
</dbReference>
<dbReference type="InterPro" id="IPR036188">
    <property type="entry name" value="FAD/NAD-bd_sf"/>
</dbReference>
<dbReference type="SUPFAM" id="SSF51905">
    <property type="entry name" value="FAD/NAD(P)-binding domain"/>
    <property type="match status" value="1"/>
</dbReference>
<evidence type="ECO:0000313" key="11">
    <source>
        <dbReference type="Proteomes" id="UP000504610"/>
    </source>
</evidence>
<evidence type="ECO:0000313" key="12">
    <source>
        <dbReference type="RefSeq" id="XP_056841886.1"/>
    </source>
</evidence>
<dbReference type="Pfam" id="PF07992">
    <property type="entry name" value="Pyr_redox_2"/>
    <property type="match status" value="1"/>
</dbReference>
<dbReference type="Proteomes" id="UP000504610">
    <property type="component" value="Chromosome 5"/>
</dbReference>
<dbReference type="PRINTS" id="PR00368">
    <property type="entry name" value="FADPNR"/>
</dbReference>
<evidence type="ECO:0000256" key="7">
    <source>
        <dbReference type="ARBA" id="ARBA00023284"/>
    </source>
</evidence>
<dbReference type="InterPro" id="IPR050446">
    <property type="entry name" value="FAD-oxidoreductase/Apoptosis"/>
</dbReference>
<keyword evidence="3" id="KW-0285">Flavoprotein</keyword>
<dbReference type="OrthoDB" id="6029at2759"/>
<dbReference type="SUPFAM" id="SSF55424">
    <property type="entry name" value="FAD/NAD-linked reductases, dimerisation (C-terminal) domain"/>
    <property type="match status" value="1"/>
</dbReference>
<dbReference type="RefSeq" id="XP_056841886.1">
    <property type="nucleotide sequence ID" value="XM_056985906.1"/>
</dbReference>
<sequence length="270" mass="29779">MRKVLGAFLAGETRYTYENKNIALSMHWLFTAEIASFYEGYYANKGIKIIKSTKATGFSTNSKGEVTEVKLDDGRTLEADMVIVDIGGRPMISLFKGQIEEENGGIKTDGLFKTSASNVYAIGDVATFPMKLYGDMRRVEHFNHACKSAEHAVKAIKAAEEGRSILEYDYLSFLYTRVFDLSWQFYGDNVGQSVLFGDNDPNSSKAKFGTYWVKDGKVVGAFLEGGVEEENKAIARVARAQPSVGSLEVLSSVGELLIGSRVNRNRVLVS</sequence>
<dbReference type="KEGG" id="rsz:130495016"/>
<dbReference type="InterPro" id="IPR023753">
    <property type="entry name" value="FAD/NAD-binding_dom"/>
</dbReference>
<keyword evidence="7" id="KW-0676">Redox-active center</keyword>